<dbReference type="Gene3D" id="3.40.190.10">
    <property type="entry name" value="Periplasmic binding protein-like II"/>
    <property type="match status" value="1"/>
</dbReference>
<protein>
    <submittedName>
        <fullName evidence="1">Uncharacterized protein</fullName>
    </submittedName>
</protein>
<sequence length="77" mass="8654">MMEEAGLDEFIPEQDTIAHWSTEDFNTVFAGLKESITDETTYVFMMYALNSQGDSHIMTLLQAMGGSLYDENGNLHV</sequence>
<organism evidence="1 2">
    <name type="scientific">Enterocloster bolteae</name>
    <dbReference type="NCBI Taxonomy" id="208479"/>
    <lineage>
        <taxon>Bacteria</taxon>
        <taxon>Bacillati</taxon>
        <taxon>Bacillota</taxon>
        <taxon>Clostridia</taxon>
        <taxon>Lachnospirales</taxon>
        <taxon>Lachnospiraceae</taxon>
        <taxon>Enterocloster</taxon>
    </lineage>
</organism>
<dbReference type="EMBL" id="QSHZ01000011">
    <property type="protein sequence ID" value="RHC55959.1"/>
    <property type="molecule type" value="Genomic_DNA"/>
</dbReference>
<accession>A0A414AW19</accession>
<reference evidence="1 2" key="1">
    <citation type="submission" date="2018-08" db="EMBL/GenBank/DDBJ databases">
        <title>A genome reference for cultivated species of the human gut microbiota.</title>
        <authorList>
            <person name="Zou Y."/>
            <person name="Xue W."/>
            <person name="Luo G."/>
        </authorList>
    </citation>
    <scope>NUCLEOTIDE SEQUENCE [LARGE SCALE GENOMIC DNA]</scope>
    <source>
        <strain evidence="1 2">AM35-14</strain>
    </source>
</reference>
<dbReference type="Proteomes" id="UP000283975">
    <property type="component" value="Unassembled WGS sequence"/>
</dbReference>
<proteinExistence type="predicted"/>
<name>A0A414AW19_9FIRM</name>
<comment type="caution">
    <text evidence="1">The sequence shown here is derived from an EMBL/GenBank/DDBJ whole genome shotgun (WGS) entry which is preliminary data.</text>
</comment>
<gene>
    <name evidence="1" type="ORF">DW839_12410</name>
</gene>
<dbReference type="AlphaFoldDB" id="A0A414AW19"/>
<evidence type="ECO:0000313" key="2">
    <source>
        <dbReference type="Proteomes" id="UP000283975"/>
    </source>
</evidence>
<evidence type="ECO:0000313" key="1">
    <source>
        <dbReference type="EMBL" id="RHC55959.1"/>
    </source>
</evidence>